<reference evidence="6 7" key="2">
    <citation type="submission" date="2020-06" db="EMBL/GenBank/DDBJ databases">
        <title>Polyphasic characterization of a Rahnella strain isolated from tree sap.</title>
        <authorList>
            <person name="Kim I.S."/>
        </authorList>
    </citation>
    <scope>NUCLEOTIDE SEQUENCE [LARGE SCALE GENOMIC DNA]</scope>
    <source>
        <strain evidence="6 7">SAP-1</strain>
    </source>
</reference>
<comment type="caution">
    <text evidence="6">The sequence shown here is derived from an EMBL/GenBank/DDBJ whole genome shotgun (WGS) entry which is preliminary data.</text>
</comment>
<reference evidence="6 7" key="1">
    <citation type="submission" date="2020-01" db="EMBL/GenBank/DDBJ databases">
        <authorList>
            <person name="Lee S.D."/>
        </authorList>
    </citation>
    <scope>NUCLEOTIDE SEQUENCE [LARGE SCALE GENOMIC DNA]</scope>
    <source>
        <strain evidence="6 7">SAP-1</strain>
    </source>
</reference>
<evidence type="ECO:0000256" key="1">
    <source>
        <dbReference type="ARBA" id="ARBA00023015"/>
    </source>
</evidence>
<dbReference type="PANTHER" id="PTHR30136:SF35">
    <property type="entry name" value="HTH-TYPE TRANSCRIPTIONAL REGULATOR RV1719"/>
    <property type="match status" value="1"/>
</dbReference>
<keyword evidence="1" id="KW-0805">Transcription regulation</keyword>
<dbReference type="GO" id="GO:0045892">
    <property type="term" value="P:negative regulation of DNA-templated transcription"/>
    <property type="evidence" value="ECO:0007669"/>
    <property type="project" value="TreeGrafter"/>
</dbReference>
<feature type="domain" description="HTH iclR-type" evidence="4">
    <location>
        <begin position="15"/>
        <end position="76"/>
    </location>
</feature>
<dbReference type="RefSeq" id="WP_169402698.1">
    <property type="nucleotide sequence ID" value="NZ_JAADJU010000004.1"/>
</dbReference>
<dbReference type="Gene3D" id="1.10.10.10">
    <property type="entry name" value="Winged helix-like DNA-binding domain superfamily/Winged helix DNA-binding domain"/>
    <property type="match status" value="1"/>
</dbReference>
<dbReference type="Gene3D" id="3.30.450.40">
    <property type="match status" value="1"/>
</dbReference>
<evidence type="ECO:0000259" key="4">
    <source>
        <dbReference type="PROSITE" id="PS51077"/>
    </source>
</evidence>
<dbReference type="Pfam" id="PF09339">
    <property type="entry name" value="HTH_IclR"/>
    <property type="match status" value="1"/>
</dbReference>
<evidence type="ECO:0000313" key="6">
    <source>
        <dbReference type="EMBL" id="NMP27006.1"/>
    </source>
</evidence>
<dbReference type="PROSITE" id="PS51078">
    <property type="entry name" value="ICLR_ED"/>
    <property type="match status" value="1"/>
</dbReference>
<proteinExistence type="predicted"/>
<keyword evidence="3" id="KW-0804">Transcription</keyword>
<dbReference type="Pfam" id="PF01614">
    <property type="entry name" value="IclR_C"/>
    <property type="match status" value="1"/>
</dbReference>
<dbReference type="GO" id="GO:0003677">
    <property type="term" value="F:DNA binding"/>
    <property type="evidence" value="ECO:0007669"/>
    <property type="project" value="UniProtKB-KW"/>
</dbReference>
<evidence type="ECO:0000256" key="2">
    <source>
        <dbReference type="ARBA" id="ARBA00023125"/>
    </source>
</evidence>
<dbReference type="InterPro" id="IPR050707">
    <property type="entry name" value="HTH_MetabolicPath_Reg"/>
</dbReference>
<dbReference type="InterPro" id="IPR014757">
    <property type="entry name" value="Tscrpt_reg_IclR_C"/>
</dbReference>
<organism evidence="6 7">
    <name type="scientific">Rouxiella aceris</name>
    <dbReference type="NCBI Taxonomy" id="2703884"/>
    <lineage>
        <taxon>Bacteria</taxon>
        <taxon>Pseudomonadati</taxon>
        <taxon>Pseudomonadota</taxon>
        <taxon>Gammaproteobacteria</taxon>
        <taxon>Enterobacterales</taxon>
        <taxon>Yersiniaceae</taxon>
        <taxon>Rouxiella</taxon>
    </lineage>
</organism>
<keyword evidence="2" id="KW-0238">DNA-binding</keyword>
<feature type="domain" description="IclR-ED" evidence="5">
    <location>
        <begin position="70"/>
        <end position="259"/>
    </location>
</feature>
<dbReference type="Proteomes" id="UP000585363">
    <property type="component" value="Unassembled WGS sequence"/>
</dbReference>
<dbReference type="InterPro" id="IPR036388">
    <property type="entry name" value="WH-like_DNA-bd_sf"/>
</dbReference>
<dbReference type="InterPro" id="IPR036390">
    <property type="entry name" value="WH_DNA-bd_sf"/>
</dbReference>
<dbReference type="GO" id="GO:0003700">
    <property type="term" value="F:DNA-binding transcription factor activity"/>
    <property type="evidence" value="ECO:0007669"/>
    <property type="project" value="TreeGrafter"/>
</dbReference>
<evidence type="ECO:0000256" key="3">
    <source>
        <dbReference type="ARBA" id="ARBA00023163"/>
    </source>
</evidence>
<dbReference type="SUPFAM" id="SSF46785">
    <property type="entry name" value="Winged helix' DNA-binding domain"/>
    <property type="match status" value="1"/>
</dbReference>
<dbReference type="PROSITE" id="PS51077">
    <property type="entry name" value="HTH_ICLR"/>
    <property type="match status" value="1"/>
</dbReference>
<accession>A0A848MI61</accession>
<evidence type="ECO:0000259" key="5">
    <source>
        <dbReference type="PROSITE" id="PS51078"/>
    </source>
</evidence>
<dbReference type="EMBL" id="JAADJU010000004">
    <property type="protein sequence ID" value="NMP27006.1"/>
    <property type="molecule type" value="Genomic_DNA"/>
</dbReference>
<sequence length="259" mass="27599">MNTEQSVDEERSGGIQVIARAAAILNALGSHPQGLSLGAIANEVQLPRSTVQRIVAALGEEGMVRAEGAGGVRLGPMLLRLVSTIHSDVIAIASPYLQQLCHETEETVALGRASGRQIANIHHIVAERELRVVPKFGLNLPIYSTSAGRALLSLISDQEIRQLVGETLEPATTNTVKDINALLAKVAQVRASGISMENGETVLGISSVATAIDTILGHYSISVLMPTERRDAKLQMVQQAITRCKESLIGEIGKMSSRE</sequence>
<dbReference type="AlphaFoldDB" id="A0A848MI61"/>
<evidence type="ECO:0000313" key="7">
    <source>
        <dbReference type="Proteomes" id="UP000585363"/>
    </source>
</evidence>
<dbReference type="SMART" id="SM00346">
    <property type="entry name" value="HTH_ICLR"/>
    <property type="match status" value="1"/>
</dbReference>
<dbReference type="InterPro" id="IPR029016">
    <property type="entry name" value="GAF-like_dom_sf"/>
</dbReference>
<protein>
    <submittedName>
        <fullName evidence="6">IclR family transcriptional regulator</fullName>
    </submittedName>
</protein>
<keyword evidence="7" id="KW-1185">Reference proteome</keyword>
<dbReference type="SUPFAM" id="SSF55781">
    <property type="entry name" value="GAF domain-like"/>
    <property type="match status" value="1"/>
</dbReference>
<gene>
    <name evidence="6" type="ORF">GW590_09015</name>
</gene>
<name>A0A848MI61_9GAMM</name>
<dbReference type="InterPro" id="IPR005471">
    <property type="entry name" value="Tscrpt_reg_IclR_N"/>
</dbReference>
<dbReference type="PANTHER" id="PTHR30136">
    <property type="entry name" value="HELIX-TURN-HELIX TRANSCRIPTIONAL REGULATOR, ICLR FAMILY"/>
    <property type="match status" value="1"/>
</dbReference>